<keyword evidence="1" id="KW-1133">Transmembrane helix</keyword>
<name>A0A453C012_AEGTS</name>
<protein>
    <submittedName>
        <fullName evidence="2">Uncharacterized protein</fullName>
    </submittedName>
</protein>
<feature type="transmembrane region" description="Helical" evidence="1">
    <location>
        <begin position="6"/>
        <end position="29"/>
    </location>
</feature>
<evidence type="ECO:0000256" key="1">
    <source>
        <dbReference type="SAM" id="Phobius"/>
    </source>
</evidence>
<dbReference type="Gramene" id="AET2Gv20688800.29">
    <property type="protein sequence ID" value="AET2Gv20688800.29"/>
    <property type="gene ID" value="AET2Gv20688800"/>
</dbReference>
<dbReference type="Proteomes" id="UP000015105">
    <property type="component" value="Chromosome 2D"/>
</dbReference>
<accession>A0A453C012</accession>
<reference evidence="3" key="1">
    <citation type="journal article" date="2014" name="Science">
        <title>Ancient hybridizations among the ancestral genomes of bread wheat.</title>
        <authorList>
            <consortium name="International Wheat Genome Sequencing Consortium,"/>
            <person name="Marcussen T."/>
            <person name="Sandve S.R."/>
            <person name="Heier L."/>
            <person name="Spannagl M."/>
            <person name="Pfeifer M."/>
            <person name="Jakobsen K.S."/>
            <person name="Wulff B.B."/>
            <person name="Steuernagel B."/>
            <person name="Mayer K.F."/>
            <person name="Olsen O.A."/>
        </authorList>
    </citation>
    <scope>NUCLEOTIDE SEQUENCE [LARGE SCALE GENOMIC DNA]</scope>
    <source>
        <strain evidence="3">cv. AL8/78</strain>
    </source>
</reference>
<evidence type="ECO:0000313" key="3">
    <source>
        <dbReference type="Proteomes" id="UP000015105"/>
    </source>
</evidence>
<keyword evidence="3" id="KW-1185">Reference proteome</keyword>
<dbReference type="EnsemblPlants" id="AET2Gv20688800.29">
    <property type="protein sequence ID" value="AET2Gv20688800.29"/>
    <property type="gene ID" value="AET2Gv20688800"/>
</dbReference>
<evidence type="ECO:0000313" key="2">
    <source>
        <dbReference type="EnsemblPlants" id="AET2Gv20688800.29"/>
    </source>
</evidence>
<reference evidence="2" key="5">
    <citation type="journal article" date="2021" name="G3 (Bethesda)">
        <title>Aegilops tauschii genome assembly Aet v5.0 features greater sequence contiguity and improved annotation.</title>
        <authorList>
            <person name="Wang L."/>
            <person name="Zhu T."/>
            <person name="Rodriguez J.C."/>
            <person name="Deal K.R."/>
            <person name="Dubcovsky J."/>
            <person name="McGuire P.E."/>
            <person name="Lux T."/>
            <person name="Spannagl M."/>
            <person name="Mayer K.F.X."/>
            <person name="Baldrich P."/>
            <person name="Meyers B.C."/>
            <person name="Huo N."/>
            <person name="Gu Y.Q."/>
            <person name="Zhou H."/>
            <person name="Devos K.M."/>
            <person name="Bennetzen J.L."/>
            <person name="Unver T."/>
            <person name="Budak H."/>
            <person name="Gulick P.J."/>
            <person name="Galiba G."/>
            <person name="Kalapos B."/>
            <person name="Nelson D.R."/>
            <person name="Li P."/>
            <person name="You F.M."/>
            <person name="Luo M.C."/>
            <person name="Dvorak J."/>
        </authorList>
    </citation>
    <scope>NUCLEOTIDE SEQUENCE [LARGE SCALE GENOMIC DNA]</scope>
    <source>
        <strain evidence="2">cv. AL8/78</strain>
    </source>
</reference>
<keyword evidence="1" id="KW-0812">Transmembrane</keyword>
<reference evidence="2" key="4">
    <citation type="submission" date="2019-03" db="UniProtKB">
        <authorList>
            <consortium name="EnsemblPlants"/>
        </authorList>
    </citation>
    <scope>IDENTIFICATION</scope>
</reference>
<reference evidence="2" key="3">
    <citation type="journal article" date="2017" name="Nature">
        <title>Genome sequence of the progenitor of the wheat D genome Aegilops tauschii.</title>
        <authorList>
            <person name="Luo M.C."/>
            <person name="Gu Y.Q."/>
            <person name="Puiu D."/>
            <person name="Wang H."/>
            <person name="Twardziok S.O."/>
            <person name="Deal K.R."/>
            <person name="Huo N."/>
            <person name="Zhu T."/>
            <person name="Wang L."/>
            <person name="Wang Y."/>
            <person name="McGuire P.E."/>
            <person name="Liu S."/>
            <person name="Long H."/>
            <person name="Ramasamy R.K."/>
            <person name="Rodriguez J.C."/>
            <person name="Van S.L."/>
            <person name="Yuan L."/>
            <person name="Wang Z."/>
            <person name="Xia Z."/>
            <person name="Xiao L."/>
            <person name="Anderson O.D."/>
            <person name="Ouyang S."/>
            <person name="Liang Y."/>
            <person name="Zimin A.V."/>
            <person name="Pertea G."/>
            <person name="Qi P."/>
            <person name="Bennetzen J.L."/>
            <person name="Dai X."/>
            <person name="Dawson M.W."/>
            <person name="Muller H.G."/>
            <person name="Kugler K."/>
            <person name="Rivarola-Duarte L."/>
            <person name="Spannagl M."/>
            <person name="Mayer K.F.X."/>
            <person name="Lu F.H."/>
            <person name="Bevan M.W."/>
            <person name="Leroy P."/>
            <person name="Li P."/>
            <person name="You F.M."/>
            <person name="Sun Q."/>
            <person name="Liu Z."/>
            <person name="Lyons E."/>
            <person name="Wicker T."/>
            <person name="Salzberg S.L."/>
            <person name="Devos K.M."/>
            <person name="Dvorak J."/>
        </authorList>
    </citation>
    <scope>NUCLEOTIDE SEQUENCE [LARGE SCALE GENOMIC DNA]</scope>
    <source>
        <strain evidence="2">cv. AL8/78</strain>
    </source>
</reference>
<proteinExistence type="predicted"/>
<dbReference type="AlphaFoldDB" id="A0A453C012"/>
<reference evidence="3" key="2">
    <citation type="journal article" date="2017" name="Nat. Plants">
        <title>The Aegilops tauschii genome reveals multiple impacts of transposons.</title>
        <authorList>
            <person name="Zhao G."/>
            <person name="Zou C."/>
            <person name="Li K."/>
            <person name="Wang K."/>
            <person name="Li T."/>
            <person name="Gao L."/>
            <person name="Zhang X."/>
            <person name="Wang H."/>
            <person name="Yang Z."/>
            <person name="Liu X."/>
            <person name="Jiang W."/>
            <person name="Mao L."/>
            <person name="Kong X."/>
            <person name="Jiao Y."/>
            <person name="Jia J."/>
        </authorList>
    </citation>
    <scope>NUCLEOTIDE SEQUENCE [LARGE SCALE GENOMIC DNA]</scope>
    <source>
        <strain evidence="3">cv. AL8/78</strain>
    </source>
</reference>
<keyword evidence="1" id="KW-0472">Membrane</keyword>
<organism evidence="2 3">
    <name type="scientific">Aegilops tauschii subsp. strangulata</name>
    <name type="common">Goatgrass</name>
    <dbReference type="NCBI Taxonomy" id="200361"/>
    <lineage>
        <taxon>Eukaryota</taxon>
        <taxon>Viridiplantae</taxon>
        <taxon>Streptophyta</taxon>
        <taxon>Embryophyta</taxon>
        <taxon>Tracheophyta</taxon>
        <taxon>Spermatophyta</taxon>
        <taxon>Magnoliopsida</taxon>
        <taxon>Liliopsida</taxon>
        <taxon>Poales</taxon>
        <taxon>Poaceae</taxon>
        <taxon>BOP clade</taxon>
        <taxon>Pooideae</taxon>
        <taxon>Triticodae</taxon>
        <taxon>Triticeae</taxon>
        <taxon>Triticinae</taxon>
        <taxon>Aegilops</taxon>
    </lineage>
</organism>
<sequence>MVSNYYYMNSLLSATIFMCTLSIDNYFFYPFEAVCFNPFQVKTHCLTMKTQMLDVCHLTKHLFLA</sequence>